<dbReference type="HOGENOM" id="CLU_3344360_0_0_9"/>
<accession>I0JSU8</accession>
<dbReference type="AlphaFoldDB" id="I0JSU8"/>
<name>I0JSU8_HALH3</name>
<proteinExistence type="predicted"/>
<evidence type="ECO:0000313" key="3">
    <source>
        <dbReference type="Proteomes" id="UP000007397"/>
    </source>
</evidence>
<reference evidence="2 3" key="1">
    <citation type="journal article" date="2013" name="Environ. Microbiol.">
        <title>Chloride and organic osmolytes: a hybrid strategy to cope with elevated salinities by the moderately halophilic, chloride-dependent bacterium Halobacillus halophilus.</title>
        <authorList>
            <person name="Saum S.H."/>
            <person name="Pfeiffer F."/>
            <person name="Palm P."/>
            <person name="Rampp M."/>
            <person name="Schuster S.C."/>
            <person name="Muller V."/>
            <person name="Oesterhelt D."/>
        </authorList>
    </citation>
    <scope>NUCLEOTIDE SEQUENCE [LARGE SCALE GENOMIC DNA]</scope>
    <source>
        <strain evidence="3">ATCC 35676 / DSM 2266 / JCM 20832 / KCTC 3685 / LMG 17431 / NBRC 102448 / NCIMB 2269</strain>
    </source>
</reference>
<dbReference type="KEGG" id="hhd:HBHAL_4883"/>
<protein>
    <submittedName>
        <fullName evidence="2">Uncharacterized protein</fullName>
    </submittedName>
</protein>
<evidence type="ECO:0000313" key="2">
    <source>
        <dbReference type="EMBL" id="CCG47220.1"/>
    </source>
</evidence>
<keyword evidence="3" id="KW-1185">Reference proteome</keyword>
<dbReference type="EMBL" id="HE717023">
    <property type="protein sequence ID" value="CCG47220.1"/>
    <property type="molecule type" value="Genomic_DNA"/>
</dbReference>
<feature type="region of interest" description="Disordered" evidence="1">
    <location>
        <begin position="17"/>
        <end position="37"/>
    </location>
</feature>
<sequence length="37" mass="3969">MIEALAVEEFTKLLRMKPQGSSVSSGGSAIGEKKEMK</sequence>
<organism evidence="2 3">
    <name type="scientific">Halobacillus halophilus (strain ATCC 35676 / DSM 2266 / JCM 20832 / KCTC 3685 / LMG 17431 / NBRC 102448 / NCIMB 2269)</name>
    <name type="common">Sporosarcina halophila</name>
    <dbReference type="NCBI Taxonomy" id="866895"/>
    <lineage>
        <taxon>Bacteria</taxon>
        <taxon>Bacillati</taxon>
        <taxon>Bacillota</taxon>
        <taxon>Bacilli</taxon>
        <taxon>Bacillales</taxon>
        <taxon>Bacillaceae</taxon>
        <taxon>Halobacillus</taxon>
    </lineage>
</organism>
<gene>
    <name evidence="2" type="ordered locus">HBHAL_4883</name>
</gene>
<dbReference type="PATRIC" id="fig|866895.3.peg.3920"/>
<dbReference type="Proteomes" id="UP000007397">
    <property type="component" value="Chromosome"/>
</dbReference>
<evidence type="ECO:0000256" key="1">
    <source>
        <dbReference type="SAM" id="MobiDB-lite"/>
    </source>
</evidence>